<dbReference type="OrthoDB" id="1706657at2759"/>
<dbReference type="InterPro" id="IPR023586">
    <property type="entry name" value="Ile-tRNA-ligase_type2"/>
</dbReference>
<evidence type="ECO:0000256" key="3">
    <source>
        <dbReference type="ARBA" id="ARBA00022840"/>
    </source>
</evidence>
<dbReference type="Pfam" id="PF00133">
    <property type="entry name" value="tRNA-synt_1"/>
    <property type="match status" value="1"/>
</dbReference>
<sequence>MFGLSGKETVEKFDLANYNHECRSIVMRYREEWRHAFEKLDHVPTLTKTMDSSFMDSNWWIFKQLFDKVMAYQGHGVMPYSRRMTTTPRRIEIIRM</sequence>
<dbReference type="STRING" id="2512241.A0A553HN86"/>
<dbReference type="Proteomes" id="UP000319160">
    <property type="component" value="Unassembled WGS sequence"/>
</dbReference>
<reference evidence="8" key="1">
    <citation type="submission" date="2019-06" db="EMBL/GenBank/DDBJ databases">
        <title>Draft genome sequence of the griseofulvin-producing fungus Xylaria cubensis strain G536.</title>
        <authorList>
            <person name="Mead M.E."/>
            <person name="Raja H.A."/>
            <person name="Steenwyk J.L."/>
            <person name="Knowles S.L."/>
            <person name="Oberlies N.H."/>
            <person name="Rokas A."/>
        </authorList>
    </citation>
    <scope>NUCLEOTIDE SEQUENCE [LARGE SCALE GENOMIC DNA]</scope>
    <source>
        <strain evidence="8">G536</strain>
    </source>
</reference>
<feature type="domain" description="Aminoacyl-tRNA synthetase class Ia" evidence="6">
    <location>
        <begin position="3"/>
        <end position="92"/>
    </location>
</feature>
<dbReference type="GO" id="GO:0004822">
    <property type="term" value="F:isoleucine-tRNA ligase activity"/>
    <property type="evidence" value="ECO:0007669"/>
    <property type="project" value="InterPro"/>
</dbReference>
<dbReference type="GO" id="GO:0006428">
    <property type="term" value="P:isoleucyl-tRNA aminoacylation"/>
    <property type="evidence" value="ECO:0007669"/>
    <property type="project" value="TreeGrafter"/>
</dbReference>
<evidence type="ECO:0000313" key="7">
    <source>
        <dbReference type="EMBL" id="TRX89413.1"/>
    </source>
</evidence>
<proteinExistence type="predicted"/>
<evidence type="ECO:0000256" key="5">
    <source>
        <dbReference type="ARBA" id="ARBA00023146"/>
    </source>
</evidence>
<protein>
    <recommendedName>
        <fullName evidence="6">Aminoacyl-tRNA synthetase class Ia domain-containing protein</fullName>
    </recommendedName>
</protein>
<dbReference type="InterPro" id="IPR014729">
    <property type="entry name" value="Rossmann-like_a/b/a_fold"/>
</dbReference>
<dbReference type="PANTHER" id="PTHR42780:SF1">
    <property type="entry name" value="ISOLEUCINE--TRNA LIGASE, CYTOPLASMIC"/>
    <property type="match status" value="1"/>
</dbReference>
<organism evidence="7 8">
    <name type="scientific">Xylaria flabelliformis</name>
    <dbReference type="NCBI Taxonomy" id="2512241"/>
    <lineage>
        <taxon>Eukaryota</taxon>
        <taxon>Fungi</taxon>
        <taxon>Dikarya</taxon>
        <taxon>Ascomycota</taxon>
        <taxon>Pezizomycotina</taxon>
        <taxon>Sordariomycetes</taxon>
        <taxon>Xylariomycetidae</taxon>
        <taxon>Xylariales</taxon>
        <taxon>Xylariaceae</taxon>
        <taxon>Xylaria</taxon>
    </lineage>
</organism>
<dbReference type="EMBL" id="VFLP01000068">
    <property type="protein sequence ID" value="TRX89413.1"/>
    <property type="molecule type" value="Genomic_DNA"/>
</dbReference>
<keyword evidence="1" id="KW-0436">Ligase</keyword>
<dbReference type="PANTHER" id="PTHR42780">
    <property type="entry name" value="SOLEUCYL-TRNA SYNTHETASE"/>
    <property type="match status" value="1"/>
</dbReference>
<dbReference type="AlphaFoldDB" id="A0A553HN86"/>
<comment type="caution">
    <text evidence="7">The sequence shown here is derived from an EMBL/GenBank/DDBJ whole genome shotgun (WGS) entry which is preliminary data.</text>
</comment>
<name>A0A553HN86_9PEZI</name>
<evidence type="ECO:0000313" key="8">
    <source>
        <dbReference type="Proteomes" id="UP000319160"/>
    </source>
</evidence>
<keyword evidence="8" id="KW-1185">Reference proteome</keyword>
<dbReference type="GO" id="GO:0005524">
    <property type="term" value="F:ATP binding"/>
    <property type="evidence" value="ECO:0007669"/>
    <property type="project" value="UniProtKB-KW"/>
</dbReference>
<accession>A0A553HN86</accession>
<dbReference type="InterPro" id="IPR002300">
    <property type="entry name" value="aa-tRNA-synth_Ia"/>
</dbReference>
<evidence type="ECO:0000256" key="2">
    <source>
        <dbReference type="ARBA" id="ARBA00022741"/>
    </source>
</evidence>
<dbReference type="SUPFAM" id="SSF52374">
    <property type="entry name" value="Nucleotidylyl transferase"/>
    <property type="match status" value="1"/>
</dbReference>
<keyword evidence="5" id="KW-0030">Aminoacyl-tRNA synthetase</keyword>
<gene>
    <name evidence="7" type="ORF">FHL15_009711</name>
</gene>
<keyword evidence="3" id="KW-0067">ATP-binding</keyword>
<evidence type="ECO:0000256" key="4">
    <source>
        <dbReference type="ARBA" id="ARBA00022917"/>
    </source>
</evidence>
<keyword evidence="4" id="KW-0648">Protein biosynthesis</keyword>
<keyword evidence="2" id="KW-0547">Nucleotide-binding</keyword>
<evidence type="ECO:0000259" key="6">
    <source>
        <dbReference type="Pfam" id="PF00133"/>
    </source>
</evidence>
<evidence type="ECO:0000256" key="1">
    <source>
        <dbReference type="ARBA" id="ARBA00022598"/>
    </source>
</evidence>
<dbReference type="Gene3D" id="3.40.50.620">
    <property type="entry name" value="HUPs"/>
    <property type="match status" value="1"/>
</dbReference>